<feature type="compositionally biased region" description="Polar residues" evidence="1">
    <location>
        <begin position="377"/>
        <end position="391"/>
    </location>
</feature>
<sequence>MPEHPLLLEALGFVLWYLYTDEPLETSSMAIADGRWELILGVYKISDLFRLDEPKQYYGRSLRAAIDAEQEAGASLDELHLIAIQAVKWDCVDISEQSTKRFMDVAGSALTDPKALSLLSPDSFERILENTDVSGRVELVGAFFKAKKNAGITVPLVSADSIWILVTFDKSTSIQEIEELHNSLGQAHPLVLDAAANALMDDPSALSGCSMAFFLEVADRATVVWRTTRPPRTPSPRLSQSDNYADSIPIRSMSLEVSRDNQGGWTPAETYTMVRGYIAIHRSKPWMTDEAKQKLWNKVPFMELPQAILQRADVEGIAPKKLVNNAFLKKIRSSLSSVFQSEAPSPKSSPNRPTSMPPAQTPPQRGNDHADQDSDESILSSPPQNGTSQSDSVLFAIPGRRSSLNSLSVPGGHARAQSDSGVSFYCLCVVGPIQFFPTSCLRRYSAIKHDLSSKPASS</sequence>
<dbReference type="AlphaFoldDB" id="A0A139AKN2"/>
<gene>
    <name evidence="2" type="ORF">M427DRAFT_259874</name>
</gene>
<organism evidence="2 3">
    <name type="scientific">Gonapodya prolifera (strain JEL478)</name>
    <name type="common">Monoblepharis prolifera</name>
    <dbReference type="NCBI Taxonomy" id="1344416"/>
    <lineage>
        <taxon>Eukaryota</taxon>
        <taxon>Fungi</taxon>
        <taxon>Fungi incertae sedis</taxon>
        <taxon>Chytridiomycota</taxon>
        <taxon>Chytridiomycota incertae sedis</taxon>
        <taxon>Monoblepharidomycetes</taxon>
        <taxon>Monoblepharidales</taxon>
        <taxon>Gonapodyaceae</taxon>
        <taxon>Gonapodya</taxon>
    </lineage>
</organism>
<dbReference type="EMBL" id="KQ965747">
    <property type="protein sequence ID" value="KXS17351.1"/>
    <property type="molecule type" value="Genomic_DNA"/>
</dbReference>
<feature type="region of interest" description="Disordered" evidence="1">
    <location>
        <begin position="339"/>
        <end position="391"/>
    </location>
</feature>
<evidence type="ECO:0000313" key="2">
    <source>
        <dbReference type="EMBL" id="KXS17351.1"/>
    </source>
</evidence>
<proteinExistence type="predicted"/>
<reference evidence="2 3" key="1">
    <citation type="journal article" date="2015" name="Genome Biol. Evol.">
        <title>Phylogenomic analyses indicate that early fungi evolved digesting cell walls of algal ancestors of land plants.</title>
        <authorList>
            <person name="Chang Y."/>
            <person name="Wang S."/>
            <person name="Sekimoto S."/>
            <person name="Aerts A.L."/>
            <person name="Choi C."/>
            <person name="Clum A."/>
            <person name="LaButti K.M."/>
            <person name="Lindquist E.A."/>
            <person name="Yee Ngan C."/>
            <person name="Ohm R.A."/>
            <person name="Salamov A.A."/>
            <person name="Grigoriev I.V."/>
            <person name="Spatafora J.W."/>
            <person name="Berbee M.L."/>
        </authorList>
    </citation>
    <scope>NUCLEOTIDE SEQUENCE [LARGE SCALE GENOMIC DNA]</scope>
    <source>
        <strain evidence="2 3">JEL478</strain>
    </source>
</reference>
<evidence type="ECO:0000256" key="1">
    <source>
        <dbReference type="SAM" id="MobiDB-lite"/>
    </source>
</evidence>
<name>A0A139AKN2_GONPJ</name>
<feature type="compositionally biased region" description="Polar residues" evidence="1">
    <location>
        <begin position="339"/>
        <end position="354"/>
    </location>
</feature>
<evidence type="ECO:0000313" key="3">
    <source>
        <dbReference type="Proteomes" id="UP000070544"/>
    </source>
</evidence>
<accession>A0A139AKN2</accession>
<keyword evidence="3" id="KW-1185">Reference proteome</keyword>
<dbReference type="Proteomes" id="UP000070544">
    <property type="component" value="Unassembled WGS sequence"/>
</dbReference>
<protein>
    <submittedName>
        <fullName evidence="2">Uncharacterized protein</fullName>
    </submittedName>
</protein>